<organism evidence="8 9">
    <name type="scientific">Papaver atlanticum</name>
    <dbReference type="NCBI Taxonomy" id="357466"/>
    <lineage>
        <taxon>Eukaryota</taxon>
        <taxon>Viridiplantae</taxon>
        <taxon>Streptophyta</taxon>
        <taxon>Embryophyta</taxon>
        <taxon>Tracheophyta</taxon>
        <taxon>Spermatophyta</taxon>
        <taxon>Magnoliopsida</taxon>
        <taxon>Ranunculales</taxon>
        <taxon>Papaveraceae</taxon>
        <taxon>Papaveroideae</taxon>
        <taxon>Papaver</taxon>
    </lineage>
</organism>
<protein>
    <recommendedName>
        <fullName evidence="7">TF-B3 domain-containing protein</fullName>
    </recommendedName>
</protein>
<keyword evidence="4" id="KW-0804">Transcription</keyword>
<dbReference type="PANTHER" id="PTHR31920:SF135">
    <property type="entry name" value="B3 DOMAIN-CONTAINING PROTEIN OS03G0621600-RELATED"/>
    <property type="match status" value="1"/>
</dbReference>
<gene>
    <name evidence="8" type="ORF">MKW98_020694</name>
</gene>
<evidence type="ECO:0000256" key="3">
    <source>
        <dbReference type="ARBA" id="ARBA00023125"/>
    </source>
</evidence>
<dbReference type="PROSITE" id="PS50863">
    <property type="entry name" value="B3"/>
    <property type="match status" value="2"/>
</dbReference>
<accession>A0AAD4THR9</accession>
<dbReference type="CDD" id="cd10017">
    <property type="entry name" value="B3_DNA"/>
    <property type="match status" value="3"/>
</dbReference>
<keyword evidence="2" id="KW-0805">Transcription regulation</keyword>
<comment type="subcellular location">
    <subcellularLocation>
        <location evidence="1">Nucleus</location>
    </subcellularLocation>
</comment>
<dbReference type="Pfam" id="PF02362">
    <property type="entry name" value="B3"/>
    <property type="match status" value="2"/>
</dbReference>
<dbReference type="PANTHER" id="PTHR31920">
    <property type="entry name" value="B3 DOMAIN-CONTAINING"/>
    <property type="match status" value="1"/>
</dbReference>
<dbReference type="EMBL" id="JAJJMB010001184">
    <property type="protein sequence ID" value="KAI3958052.1"/>
    <property type="molecule type" value="Genomic_DNA"/>
</dbReference>
<evidence type="ECO:0000256" key="6">
    <source>
        <dbReference type="SAM" id="MobiDB-lite"/>
    </source>
</evidence>
<feature type="region of interest" description="Disordered" evidence="6">
    <location>
        <begin position="371"/>
        <end position="403"/>
    </location>
</feature>
<reference evidence="8" key="1">
    <citation type="submission" date="2022-04" db="EMBL/GenBank/DDBJ databases">
        <title>A functionally conserved STORR gene fusion in Papaver species that diverged 16.8 million years ago.</title>
        <authorList>
            <person name="Catania T."/>
        </authorList>
    </citation>
    <scope>NUCLEOTIDE SEQUENCE</scope>
    <source>
        <strain evidence="8">S-188037</strain>
    </source>
</reference>
<dbReference type="GO" id="GO:0003677">
    <property type="term" value="F:DNA binding"/>
    <property type="evidence" value="ECO:0007669"/>
    <property type="project" value="UniProtKB-KW"/>
</dbReference>
<dbReference type="InterPro" id="IPR003340">
    <property type="entry name" value="B3_DNA-bd"/>
</dbReference>
<name>A0AAD4THR9_9MAGN</name>
<keyword evidence="3" id="KW-0238">DNA-binding</keyword>
<dbReference type="InterPro" id="IPR050655">
    <property type="entry name" value="Plant_B3_domain"/>
</dbReference>
<evidence type="ECO:0000259" key="7">
    <source>
        <dbReference type="PROSITE" id="PS50863"/>
    </source>
</evidence>
<feature type="domain" description="TF-B3" evidence="7">
    <location>
        <begin position="51"/>
        <end position="102"/>
    </location>
</feature>
<keyword evidence="9" id="KW-1185">Reference proteome</keyword>
<evidence type="ECO:0000256" key="4">
    <source>
        <dbReference type="ARBA" id="ARBA00023163"/>
    </source>
</evidence>
<dbReference type="Gene3D" id="2.40.330.10">
    <property type="entry name" value="DNA-binding pseudobarrel domain"/>
    <property type="match status" value="3"/>
</dbReference>
<evidence type="ECO:0000256" key="5">
    <source>
        <dbReference type="ARBA" id="ARBA00023242"/>
    </source>
</evidence>
<dbReference type="Proteomes" id="UP001202328">
    <property type="component" value="Unassembled WGS sequence"/>
</dbReference>
<evidence type="ECO:0000313" key="9">
    <source>
        <dbReference type="Proteomes" id="UP001202328"/>
    </source>
</evidence>
<feature type="compositionally biased region" description="Basic and acidic residues" evidence="6">
    <location>
        <begin position="328"/>
        <end position="344"/>
    </location>
</feature>
<sequence>MGSLQNYSSPSFFKVMSGDFAKKLKIPVSFIEKFNGVIPYDSILRSPLGCWNVKVREEEDGSLYFRKGWPDFVESHYLCNEDFVTVKYIGNSQFSVKLYGRNGCEKVLPSSIGSNGAKLVPSRKRKEYEETSKGTFTNYGSEFDHYKYHAGDIGRDSSFGSDKRDCGLFKCEAPKKKEIVSKRRTGVDQEECSGNRKKPYFLAIWTGNKKCQMEIPEKVVRKIGRTLSDIVALKSTDGIFWNVELKRSEGKVWFYKGWKEFTEHYSLRDGHVLGISYNGNSQFSVCITNVMDHLGDSRNQGESNPKRRRRLSKKVADDNDMILLDSPDPSRIHVESKTNEERRQLSFPPGIDIPMHLNKNKDTKSFVSVETKSPYLENERTPSGERLPVVKGEESEDTSDSDASKLFRISSRRDKGIERVAEVTRLFVRQTQFPFFAVCMRDTYLTYGYLHVPNSFAKKYLPKNIKNFIVRSSDNKVWTLGYIACGKATKLSTGWTSLRRHLGRLKMCSPEYDSETGFLSRITKPLVECFLKRLQTSQS</sequence>
<proteinExistence type="predicted"/>
<evidence type="ECO:0000313" key="8">
    <source>
        <dbReference type="EMBL" id="KAI3958052.1"/>
    </source>
</evidence>
<dbReference type="SUPFAM" id="SSF101936">
    <property type="entry name" value="DNA-binding pseudobarrel domain"/>
    <property type="match status" value="3"/>
</dbReference>
<keyword evidence="5" id="KW-0539">Nucleus</keyword>
<evidence type="ECO:0000256" key="1">
    <source>
        <dbReference type="ARBA" id="ARBA00004123"/>
    </source>
</evidence>
<evidence type="ECO:0000256" key="2">
    <source>
        <dbReference type="ARBA" id="ARBA00023015"/>
    </source>
</evidence>
<dbReference type="SMART" id="SM01019">
    <property type="entry name" value="B3"/>
    <property type="match status" value="2"/>
</dbReference>
<dbReference type="InterPro" id="IPR015300">
    <property type="entry name" value="DNA-bd_pseudobarrel_sf"/>
</dbReference>
<dbReference type="GO" id="GO:0005634">
    <property type="term" value="C:nucleus"/>
    <property type="evidence" value="ECO:0007669"/>
    <property type="project" value="UniProtKB-SubCell"/>
</dbReference>
<feature type="domain" description="TF-B3" evidence="7">
    <location>
        <begin position="198"/>
        <end position="291"/>
    </location>
</feature>
<comment type="caution">
    <text evidence="8">The sequence shown here is derived from an EMBL/GenBank/DDBJ whole genome shotgun (WGS) entry which is preliminary data.</text>
</comment>
<dbReference type="AlphaFoldDB" id="A0AAD4THR9"/>
<feature type="region of interest" description="Disordered" evidence="6">
    <location>
        <begin position="318"/>
        <end position="353"/>
    </location>
</feature>